<keyword evidence="1" id="KW-0812">Transmembrane</keyword>
<keyword evidence="3" id="KW-1185">Reference proteome</keyword>
<keyword evidence="1" id="KW-1133">Transmembrane helix</keyword>
<dbReference type="AlphaFoldDB" id="A0A9N9MCQ1"/>
<dbReference type="EMBL" id="OU892277">
    <property type="protein sequence ID" value="CAG9759619.1"/>
    <property type="molecule type" value="Genomic_DNA"/>
</dbReference>
<sequence>MSDATFNTVSAKSKLKILDNEEQIHGDLNDDGLLENTLFAPLLAMPCSPRNISREIQKPALDDIENAETNCELTDLLDKTCVLDTELDILDNKKQILNDPNDDGLLENTLFAPLLAMPSSLKNIATEIQRPALDDIENGETNCEFTDLLDKTWVLDTGIYESTLEPLPEPTKSIDTEEQNARNNIKSRRKSKCCVEVLYCWNHLSTILLSLGLLATIYAVIYVFCIMKKK</sequence>
<accession>A0A9N9MCQ1</accession>
<dbReference type="Proteomes" id="UP001152799">
    <property type="component" value="Chromosome 1"/>
</dbReference>
<evidence type="ECO:0000256" key="1">
    <source>
        <dbReference type="SAM" id="Phobius"/>
    </source>
</evidence>
<reference evidence="2" key="1">
    <citation type="submission" date="2022-01" db="EMBL/GenBank/DDBJ databases">
        <authorList>
            <person name="King R."/>
        </authorList>
    </citation>
    <scope>NUCLEOTIDE SEQUENCE</scope>
</reference>
<organism evidence="2 3">
    <name type="scientific">Ceutorhynchus assimilis</name>
    <name type="common">cabbage seed weevil</name>
    <dbReference type="NCBI Taxonomy" id="467358"/>
    <lineage>
        <taxon>Eukaryota</taxon>
        <taxon>Metazoa</taxon>
        <taxon>Ecdysozoa</taxon>
        <taxon>Arthropoda</taxon>
        <taxon>Hexapoda</taxon>
        <taxon>Insecta</taxon>
        <taxon>Pterygota</taxon>
        <taxon>Neoptera</taxon>
        <taxon>Endopterygota</taxon>
        <taxon>Coleoptera</taxon>
        <taxon>Polyphaga</taxon>
        <taxon>Cucujiformia</taxon>
        <taxon>Curculionidae</taxon>
        <taxon>Ceutorhynchinae</taxon>
        <taxon>Ceutorhynchus</taxon>
    </lineage>
</organism>
<protein>
    <submittedName>
        <fullName evidence="2">Uncharacterized protein</fullName>
    </submittedName>
</protein>
<evidence type="ECO:0000313" key="3">
    <source>
        <dbReference type="Proteomes" id="UP001152799"/>
    </source>
</evidence>
<keyword evidence="1" id="KW-0472">Membrane</keyword>
<proteinExistence type="predicted"/>
<evidence type="ECO:0000313" key="2">
    <source>
        <dbReference type="EMBL" id="CAG9759619.1"/>
    </source>
</evidence>
<feature type="transmembrane region" description="Helical" evidence="1">
    <location>
        <begin position="201"/>
        <end position="225"/>
    </location>
</feature>
<name>A0A9N9MCQ1_9CUCU</name>
<gene>
    <name evidence="2" type="ORF">CEUTPL_LOCUS366</name>
</gene>